<name>A0A7W5ZLU6_9BACT</name>
<evidence type="ECO:0000313" key="1">
    <source>
        <dbReference type="EMBL" id="MBB3838107.1"/>
    </source>
</evidence>
<dbReference type="Proteomes" id="UP000541352">
    <property type="component" value="Unassembled WGS sequence"/>
</dbReference>
<evidence type="ECO:0008006" key="3">
    <source>
        <dbReference type="Google" id="ProtNLM"/>
    </source>
</evidence>
<proteinExistence type="predicted"/>
<organism evidence="1 2">
    <name type="scientific">Runella defluvii</name>
    <dbReference type="NCBI Taxonomy" id="370973"/>
    <lineage>
        <taxon>Bacteria</taxon>
        <taxon>Pseudomonadati</taxon>
        <taxon>Bacteroidota</taxon>
        <taxon>Cytophagia</taxon>
        <taxon>Cytophagales</taxon>
        <taxon>Spirosomataceae</taxon>
        <taxon>Runella</taxon>
    </lineage>
</organism>
<accession>A0A7W5ZLU6</accession>
<reference evidence="1 2" key="1">
    <citation type="submission" date="2020-08" db="EMBL/GenBank/DDBJ databases">
        <title>Genomic Encyclopedia of Type Strains, Phase IV (KMG-IV): sequencing the most valuable type-strain genomes for metagenomic binning, comparative biology and taxonomic classification.</title>
        <authorList>
            <person name="Goeker M."/>
        </authorList>
    </citation>
    <scope>NUCLEOTIDE SEQUENCE [LARGE SCALE GENOMIC DNA]</scope>
    <source>
        <strain evidence="1 2">DSM 17976</strain>
    </source>
</reference>
<dbReference type="EMBL" id="JACIBY010000004">
    <property type="protein sequence ID" value="MBB3838107.1"/>
    <property type="molecule type" value="Genomic_DNA"/>
</dbReference>
<dbReference type="AlphaFoldDB" id="A0A7W5ZLU6"/>
<comment type="caution">
    <text evidence="1">The sequence shown here is derived from an EMBL/GenBank/DDBJ whole genome shotgun (WGS) entry which is preliminary data.</text>
</comment>
<evidence type="ECO:0000313" key="2">
    <source>
        <dbReference type="Proteomes" id="UP000541352"/>
    </source>
</evidence>
<dbReference type="RefSeq" id="WP_183973244.1">
    <property type="nucleotide sequence ID" value="NZ_JACIBY010000004.1"/>
</dbReference>
<protein>
    <recommendedName>
        <fullName evidence="3">WD40 repeat domain-containing protein</fullName>
    </recommendedName>
</protein>
<gene>
    <name evidence="1" type="ORF">FHS57_002112</name>
</gene>
<keyword evidence="2" id="KW-1185">Reference proteome</keyword>
<sequence>MMWKHKNTFAIGGLENVGYAPNQDFLIVVSSQGQAIFNCKTGEKIARKYDDLHWWAQFDQVNHTVTGFDFLSNIKIKLHGLHGNDNLPKTSQDNWSLVVSELEPDDKPFEKYSIKRFYLISPNKQEIKVIGKDGACELRALGFSDTGDTFIVALSCELMIYSRV</sequence>